<dbReference type="PANTHER" id="PTHR47417:SF1">
    <property type="entry name" value="SMR DOMAIN-CONTAINING PROTEIN YPL199C"/>
    <property type="match status" value="1"/>
</dbReference>
<dbReference type="InterPro" id="IPR002893">
    <property type="entry name" value="Znf_MYND"/>
</dbReference>
<dbReference type="InterPro" id="IPR001841">
    <property type="entry name" value="Znf_RING"/>
</dbReference>
<feature type="domain" description="Smr" evidence="6">
    <location>
        <begin position="750"/>
        <end position="825"/>
    </location>
</feature>
<gene>
    <name evidence="8" type="ORF">OXX778_LOCUS14480</name>
</gene>
<name>A0A814DX74_9BILA</name>
<dbReference type="PROSITE" id="PS50828">
    <property type="entry name" value="SMR"/>
    <property type="match status" value="1"/>
</dbReference>
<evidence type="ECO:0000313" key="9">
    <source>
        <dbReference type="Proteomes" id="UP000663879"/>
    </source>
</evidence>
<dbReference type="Gene3D" id="3.30.1370.110">
    <property type="match status" value="1"/>
</dbReference>
<protein>
    <submittedName>
        <fullName evidence="8">Uncharacterized protein</fullName>
    </submittedName>
</protein>
<sequence length="825" mass="96073">MNTRKINFELVEIEFNDLQEILEQLDDPSKIPDEQTCFFLTKVISNRKSLENTVKKPGKELVKETVLQALRIPFNELEKKQKDSEALIKLGDCYFFGLLGIRQCNKNRNKSERFYLESAKLNNPEAMSMLGYFYYTKMLERIDLNDNEPIPFPTSQVPTSYLSHTQPYPFVQYPTKEWQLLYKDMWNWLEKCVNLNYVTNFIIQMASDSQIIRKGEQLKPNIKRELIKFNIKQYKELQENFAFSCGNPICTFKFKDDKNLISCAKCNNLKYCSKNCQISHWVKHKEICKQTGVSQNQASPTKVSESHEKTSQIFSFNIPGQNQTLIFETNSMSRNGFKQFQENLKPEDRMSLILSRTRLASLQNTMSLDEIKHEIDRMLNRQSYTCAIKFINLAIDKMRLKIPLYSMTSETQKSFLELYSKRVECNFRIGQLRRAQRFYDLALDDCIFVLETGVFDEISCLAYYKIKEFKTTIESEGIQRNSHSSTRPNGKTKKMIKENLYGDLRVYTCSNLIRDKIALNAQIDYDSCPFCSIQWSKFIEPSLAVVLPCDHACCVKCMINYRKICKESIEKEEEEEIPSDSSCALCRQLFSPAYLDEICQVVIKDRTIPSLFNHLKKLPLGKEEGDKLIFKLLMDNEFDINKIEGILFSMVGMVQADKGKDLDWEQKQEYFELAREPVRKLANEFLDLKNELNEIYDMESLEWIEKYKNLEEIKEMLNMARMNAANDIYERMNSTSKMGSVINDGAIVQVDLHGLYVNEAIEKVKEFVMPMLSVLEKILLITGHGLHNQSGQAVLKDGLKEYFKSINIKCQDVENNKGAFLIFSC</sequence>
<reference evidence="8" key="1">
    <citation type="submission" date="2021-02" db="EMBL/GenBank/DDBJ databases">
        <authorList>
            <person name="Nowell W R."/>
        </authorList>
    </citation>
    <scope>NUCLEOTIDE SEQUENCE</scope>
    <source>
        <strain evidence="8">Ploen Becks lab</strain>
    </source>
</reference>
<dbReference type="SUPFAM" id="SSF81901">
    <property type="entry name" value="HCP-like"/>
    <property type="match status" value="1"/>
</dbReference>
<dbReference type="SUPFAM" id="SSF160443">
    <property type="entry name" value="SMR domain-like"/>
    <property type="match status" value="1"/>
</dbReference>
<dbReference type="Pfam" id="PF01713">
    <property type="entry name" value="Smr"/>
    <property type="match status" value="1"/>
</dbReference>
<keyword evidence="3" id="KW-0862">Zinc</keyword>
<dbReference type="InterPro" id="IPR053020">
    <property type="entry name" value="Smr_domain_protein"/>
</dbReference>
<evidence type="ECO:0000259" key="7">
    <source>
        <dbReference type="PROSITE" id="PS50865"/>
    </source>
</evidence>
<evidence type="ECO:0000256" key="3">
    <source>
        <dbReference type="ARBA" id="ARBA00022833"/>
    </source>
</evidence>
<accession>A0A814DX74</accession>
<dbReference type="EMBL" id="CAJNOC010002989">
    <property type="protein sequence ID" value="CAF0961640.1"/>
    <property type="molecule type" value="Genomic_DNA"/>
</dbReference>
<feature type="domain" description="RING-type" evidence="5">
    <location>
        <begin position="528"/>
        <end position="587"/>
    </location>
</feature>
<dbReference type="PANTHER" id="PTHR47417">
    <property type="entry name" value="SMR DOMAIN-CONTAINING PROTEIN YPL199C"/>
    <property type="match status" value="1"/>
</dbReference>
<comment type="caution">
    <text evidence="8">The sequence shown here is derived from an EMBL/GenBank/DDBJ whole genome shotgun (WGS) entry which is preliminary data.</text>
</comment>
<evidence type="ECO:0000256" key="4">
    <source>
        <dbReference type="PROSITE-ProRule" id="PRU00134"/>
    </source>
</evidence>
<evidence type="ECO:0000313" key="8">
    <source>
        <dbReference type="EMBL" id="CAF0961640.1"/>
    </source>
</evidence>
<dbReference type="InterPro" id="IPR002625">
    <property type="entry name" value="Smr_dom"/>
</dbReference>
<dbReference type="PROSITE" id="PS01360">
    <property type="entry name" value="ZF_MYND_1"/>
    <property type="match status" value="1"/>
</dbReference>
<keyword evidence="1" id="KW-0479">Metal-binding</keyword>
<proteinExistence type="predicted"/>
<keyword evidence="9" id="KW-1185">Reference proteome</keyword>
<dbReference type="GO" id="GO:0008270">
    <property type="term" value="F:zinc ion binding"/>
    <property type="evidence" value="ECO:0007669"/>
    <property type="project" value="UniProtKB-KW"/>
</dbReference>
<dbReference type="InterPro" id="IPR036063">
    <property type="entry name" value="Smr_dom_sf"/>
</dbReference>
<evidence type="ECO:0000256" key="1">
    <source>
        <dbReference type="ARBA" id="ARBA00022723"/>
    </source>
</evidence>
<keyword evidence="2 4" id="KW-0863">Zinc-finger</keyword>
<dbReference type="Gene3D" id="6.10.140.2220">
    <property type="match status" value="1"/>
</dbReference>
<dbReference type="PROSITE" id="PS50865">
    <property type="entry name" value="ZF_MYND_2"/>
    <property type="match status" value="1"/>
</dbReference>
<evidence type="ECO:0000256" key="2">
    <source>
        <dbReference type="ARBA" id="ARBA00022771"/>
    </source>
</evidence>
<dbReference type="SUPFAM" id="SSF144232">
    <property type="entry name" value="HIT/MYND zinc finger-like"/>
    <property type="match status" value="1"/>
</dbReference>
<evidence type="ECO:0000259" key="6">
    <source>
        <dbReference type="PROSITE" id="PS50828"/>
    </source>
</evidence>
<dbReference type="AlphaFoldDB" id="A0A814DX74"/>
<dbReference type="Gene3D" id="1.25.40.10">
    <property type="entry name" value="Tetratricopeptide repeat domain"/>
    <property type="match status" value="1"/>
</dbReference>
<dbReference type="OrthoDB" id="432970at2759"/>
<dbReference type="InterPro" id="IPR011990">
    <property type="entry name" value="TPR-like_helical_dom_sf"/>
</dbReference>
<dbReference type="Pfam" id="PF01753">
    <property type="entry name" value="zf-MYND"/>
    <property type="match status" value="1"/>
</dbReference>
<dbReference type="Proteomes" id="UP000663879">
    <property type="component" value="Unassembled WGS sequence"/>
</dbReference>
<evidence type="ECO:0000259" key="5">
    <source>
        <dbReference type="PROSITE" id="PS50089"/>
    </source>
</evidence>
<organism evidence="8 9">
    <name type="scientific">Brachionus calyciflorus</name>
    <dbReference type="NCBI Taxonomy" id="104777"/>
    <lineage>
        <taxon>Eukaryota</taxon>
        <taxon>Metazoa</taxon>
        <taxon>Spiralia</taxon>
        <taxon>Gnathifera</taxon>
        <taxon>Rotifera</taxon>
        <taxon>Eurotatoria</taxon>
        <taxon>Monogononta</taxon>
        <taxon>Pseudotrocha</taxon>
        <taxon>Ploima</taxon>
        <taxon>Brachionidae</taxon>
        <taxon>Brachionus</taxon>
    </lineage>
</organism>
<dbReference type="PROSITE" id="PS50089">
    <property type="entry name" value="ZF_RING_2"/>
    <property type="match status" value="1"/>
</dbReference>
<feature type="domain" description="MYND-type" evidence="7">
    <location>
        <begin position="242"/>
        <end position="288"/>
    </location>
</feature>